<evidence type="ECO:0000256" key="1">
    <source>
        <dbReference type="SAM" id="MobiDB-lite"/>
    </source>
</evidence>
<accession>A0A699I2K2</accession>
<proteinExistence type="predicted"/>
<name>A0A699I2K2_TANCI</name>
<sequence length="229" mass="25957">MILHREVPFPNSIHQPSNESVSSSGVSSDSLEDLVLSSVLILSHDPLRFYPLILIFFPIIPQITSHSLTSRLGLCLISQKSAKYLAISTQEAKPNQEAEEQYTDLLEPIPEPQLVLQNDNHVTFVAPSMVHSGGIVETTSAPNEEIHAHRETVYRNLVNQVAHVNRVNSNMRATNVELKSELARYKIQEQRVEISQEKYDKLEKCYQKSVYQEQCLTRKINDLHLSSAK</sequence>
<reference evidence="2" key="1">
    <citation type="journal article" date="2019" name="Sci. Rep.">
        <title>Draft genome of Tanacetum cinerariifolium, the natural source of mosquito coil.</title>
        <authorList>
            <person name="Yamashiro T."/>
            <person name="Shiraishi A."/>
            <person name="Satake H."/>
            <person name="Nakayama K."/>
        </authorList>
    </citation>
    <scope>NUCLEOTIDE SEQUENCE</scope>
</reference>
<dbReference type="AlphaFoldDB" id="A0A699I2K2"/>
<dbReference type="EMBL" id="BKCJ010251612">
    <property type="protein sequence ID" value="GEZ20046.1"/>
    <property type="molecule type" value="Genomic_DNA"/>
</dbReference>
<comment type="caution">
    <text evidence="2">The sequence shown here is derived from an EMBL/GenBank/DDBJ whole genome shotgun (WGS) entry which is preliminary data.</text>
</comment>
<organism evidence="2">
    <name type="scientific">Tanacetum cinerariifolium</name>
    <name type="common">Dalmatian daisy</name>
    <name type="synonym">Chrysanthemum cinerariifolium</name>
    <dbReference type="NCBI Taxonomy" id="118510"/>
    <lineage>
        <taxon>Eukaryota</taxon>
        <taxon>Viridiplantae</taxon>
        <taxon>Streptophyta</taxon>
        <taxon>Embryophyta</taxon>
        <taxon>Tracheophyta</taxon>
        <taxon>Spermatophyta</taxon>
        <taxon>Magnoliopsida</taxon>
        <taxon>eudicotyledons</taxon>
        <taxon>Gunneridae</taxon>
        <taxon>Pentapetalae</taxon>
        <taxon>asterids</taxon>
        <taxon>campanulids</taxon>
        <taxon>Asterales</taxon>
        <taxon>Asteraceae</taxon>
        <taxon>Asteroideae</taxon>
        <taxon>Anthemideae</taxon>
        <taxon>Anthemidinae</taxon>
        <taxon>Tanacetum</taxon>
    </lineage>
</organism>
<evidence type="ECO:0000313" key="2">
    <source>
        <dbReference type="EMBL" id="GEZ20046.1"/>
    </source>
</evidence>
<gene>
    <name evidence="2" type="ORF">Tci_492019</name>
</gene>
<protein>
    <submittedName>
        <fullName evidence="2">Uncharacterized protein</fullName>
    </submittedName>
</protein>
<feature type="region of interest" description="Disordered" evidence="1">
    <location>
        <begin position="1"/>
        <end position="25"/>
    </location>
</feature>